<feature type="region of interest" description="Disordered" evidence="1">
    <location>
        <begin position="203"/>
        <end position="282"/>
    </location>
</feature>
<feature type="transmembrane region" description="Helical" evidence="2">
    <location>
        <begin position="177"/>
        <end position="197"/>
    </location>
</feature>
<dbReference type="RefSeq" id="WP_163301974.1">
    <property type="nucleotide sequence ID" value="NZ_JAAGRQ010000031.1"/>
</dbReference>
<gene>
    <name evidence="3" type="ORF">G3N56_09265</name>
</gene>
<name>A0A7K3NL52_9BACT</name>
<keyword evidence="2" id="KW-1133">Transmembrane helix</keyword>
<evidence type="ECO:0000256" key="2">
    <source>
        <dbReference type="SAM" id="Phobius"/>
    </source>
</evidence>
<organism evidence="3 4">
    <name type="scientific">Desulfolutivibrio sulfodismutans</name>
    <dbReference type="NCBI Taxonomy" id="63561"/>
    <lineage>
        <taxon>Bacteria</taxon>
        <taxon>Pseudomonadati</taxon>
        <taxon>Thermodesulfobacteriota</taxon>
        <taxon>Desulfovibrionia</taxon>
        <taxon>Desulfovibrionales</taxon>
        <taxon>Desulfovibrionaceae</taxon>
        <taxon>Desulfolutivibrio</taxon>
    </lineage>
</organism>
<keyword evidence="2" id="KW-0812">Transmembrane</keyword>
<dbReference type="Gene3D" id="1.25.40.10">
    <property type="entry name" value="Tetratricopeptide repeat domain"/>
    <property type="match status" value="1"/>
</dbReference>
<protein>
    <recommendedName>
        <fullName evidence="5">Sel1 repeat family protein</fullName>
    </recommendedName>
</protein>
<dbReference type="Proteomes" id="UP000469724">
    <property type="component" value="Unassembled WGS sequence"/>
</dbReference>
<evidence type="ECO:0000313" key="4">
    <source>
        <dbReference type="Proteomes" id="UP000469724"/>
    </source>
</evidence>
<keyword evidence="4" id="KW-1185">Reference proteome</keyword>
<dbReference type="InterPro" id="IPR011990">
    <property type="entry name" value="TPR-like_helical_dom_sf"/>
</dbReference>
<feature type="compositionally biased region" description="Low complexity" evidence="1">
    <location>
        <begin position="205"/>
        <end position="215"/>
    </location>
</feature>
<feature type="compositionally biased region" description="Basic and acidic residues" evidence="1">
    <location>
        <begin position="269"/>
        <end position="280"/>
    </location>
</feature>
<dbReference type="EMBL" id="JAAGRQ010000031">
    <property type="protein sequence ID" value="NDY56928.1"/>
    <property type="molecule type" value="Genomic_DNA"/>
</dbReference>
<feature type="compositionally biased region" description="Low complexity" evidence="1">
    <location>
        <begin position="237"/>
        <end position="247"/>
    </location>
</feature>
<dbReference type="AlphaFoldDB" id="A0A7K3NL52"/>
<proteinExistence type="predicted"/>
<sequence length="403" mass="42466">MKVTYGNDTSKGPGNGIFFVRQSGFDPDVSCQFTVQRSSDKKCLSPGGWLDCETHLSPVAVTRQDDALLVCVASDVVDQLDELEVYRLTLFAPDGTKDSGALHVSGVVYSSLQGGGAVSAIPEPVSRPPEPIKPPAPEQTEITPVVQEVLPPVVETPPPVTDTDGPAAVTGGRIPRWVWILVAIIVLLGGLAVWYALSHRGTPGGEPATEAAPAAMSDPEKNAGTPQPEPAAEPEKPAAIPQAEPAAEPTPTPAPEDLAPEKAPPPAPEKGEPAGQKADEQPPLARARAFLREKGPADKALELSRSMPETPDGRDAAFLLLEAAAEGGLGEAMADLARYYDPTDPTQKGTIAKDPEQALFWYSQAKAAGRADIQGALDALLAWLRQEAEKGSAQAREILSRMR</sequence>
<evidence type="ECO:0008006" key="5">
    <source>
        <dbReference type="Google" id="ProtNLM"/>
    </source>
</evidence>
<accession>A0A7K3NL52</accession>
<dbReference type="SUPFAM" id="SSF81901">
    <property type="entry name" value="HCP-like"/>
    <property type="match status" value="1"/>
</dbReference>
<evidence type="ECO:0000256" key="1">
    <source>
        <dbReference type="SAM" id="MobiDB-lite"/>
    </source>
</evidence>
<reference evidence="3 4" key="1">
    <citation type="submission" date="2020-02" db="EMBL/GenBank/DDBJ databases">
        <title>Comparative genomics of sulfur disproportionating microorganisms.</title>
        <authorList>
            <person name="Ward L.M."/>
            <person name="Bertran E."/>
            <person name="Johnston D.T."/>
        </authorList>
    </citation>
    <scope>NUCLEOTIDE SEQUENCE [LARGE SCALE GENOMIC DNA]</scope>
    <source>
        <strain evidence="3 4">DSM 3696</strain>
    </source>
</reference>
<evidence type="ECO:0000313" key="3">
    <source>
        <dbReference type="EMBL" id="NDY56928.1"/>
    </source>
</evidence>
<keyword evidence="2" id="KW-0472">Membrane</keyword>
<comment type="caution">
    <text evidence="3">The sequence shown here is derived from an EMBL/GenBank/DDBJ whole genome shotgun (WGS) entry which is preliminary data.</text>
</comment>